<evidence type="ECO:0000256" key="2">
    <source>
        <dbReference type="RuleBase" id="RU004508"/>
    </source>
</evidence>
<dbReference type="PANTHER" id="PTHR30244:SF34">
    <property type="entry name" value="DTDP-4-AMINO-4,6-DIDEOXYGALACTOSE TRANSAMINASE"/>
    <property type="match status" value="1"/>
</dbReference>
<evidence type="ECO:0000256" key="1">
    <source>
        <dbReference type="ARBA" id="ARBA00001933"/>
    </source>
</evidence>
<dbReference type="Proteomes" id="UP000623461">
    <property type="component" value="Unassembled WGS sequence"/>
</dbReference>
<keyword evidence="2" id="KW-0663">Pyridoxal phosphate</keyword>
<proteinExistence type="inferred from homology"/>
<protein>
    <submittedName>
        <fullName evidence="3">Lipopolysaccharide biosynthesis protein RfbH</fullName>
    </submittedName>
</protein>
<reference evidence="4" key="1">
    <citation type="journal article" date="2019" name="Int. J. Syst. Evol. Microbiol.">
        <title>The Global Catalogue of Microorganisms (GCM) 10K type strain sequencing project: providing services to taxonomists for standard genome sequencing and annotation.</title>
        <authorList>
            <consortium name="The Broad Institute Genomics Platform"/>
            <consortium name="The Broad Institute Genome Sequencing Center for Infectious Disease"/>
            <person name="Wu L."/>
            <person name="Ma J."/>
        </authorList>
    </citation>
    <scope>NUCLEOTIDE SEQUENCE [LARGE SCALE GENOMIC DNA]</scope>
    <source>
        <strain evidence="4">JCM 1365</strain>
    </source>
</reference>
<dbReference type="InterPro" id="IPR015424">
    <property type="entry name" value="PyrdxlP-dep_Trfase"/>
</dbReference>
<dbReference type="Gene3D" id="3.90.1150.10">
    <property type="entry name" value="Aspartate Aminotransferase, domain 1"/>
    <property type="match status" value="1"/>
</dbReference>
<dbReference type="CDD" id="cd00616">
    <property type="entry name" value="AHBA_syn"/>
    <property type="match status" value="1"/>
</dbReference>
<comment type="similarity">
    <text evidence="2">Belongs to the DegT/DnrJ/EryC1 family.</text>
</comment>
<comment type="caution">
    <text evidence="3">The sequence shown here is derived from an EMBL/GenBank/DDBJ whole genome shotgun (WGS) entry which is preliminary data.</text>
</comment>
<name>A0ABQ2IGL8_9MICO</name>
<dbReference type="Gene3D" id="3.40.640.10">
    <property type="entry name" value="Type I PLP-dependent aspartate aminotransferase-like (Major domain)"/>
    <property type="match status" value="1"/>
</dbReference>
<dbReference type="PANTHER" id="PTHR30244">
    <property type="entry name" value="TRANSAMINASE"/>
    <property type="match status" value="1"/>
</dbReference>
<organism evidence="3 4">
    <name type="scientific">Terrabacter tumescens</name>
    <dbReference type="NCBI Taxonomy" id="60443"/>
    <lineage>
        <taxon>Bacteria</taxon>
        <taxon>Bacillati</taxon>
        <taxon>Actinomycetota</taxon>
        <taxon>Actinomycetes</taxon>
        <taxon>Micrococcales</taxon>
        <taxon>Intrasporangiaceae</taxon>
        <taxon>Terrabacter</taxon>
    </lineage>
</organism>
<dbReference type="SUPFAM" id="SSF53383">
    <property type="entry name" value="PLP-dependent transferases"/>
    <property type="match status" value="1"/>
</dbReference>
<keyword evidence="4" id="KW-1185">Reference proteome</keyword>
<dbReference type="InterPro" id="IPR015421">
    <property type="entry name" value="PyrdxlP-dep_Trfase_major"/>
</dbReference>
<sequence length="435" mass="47732">MTGPDAQDAAPADAGVDRRREIRGQIDSLLDEYFDLVEPMPADTCPLSVPLYGASEVRGALLTLLEQNVTMGAKVREFEREFAQFVGTKHAVMVNSGSSANLLALAVLSNPSMPGALRPGDEVIVPAVTWATTIAPILQHGCIPVLVDIDPRTLNLRPEDLAKALSSRTRAIMPVHLLGNPIDMAPLMQFAQEHDLWVIEDTCESLGSSIDGRMVGSFGQCGTYSFYFSHHITTIEGGMLVTDDDLIADLARSMRAHGWTRDMVQRTEVESANPWIDPRFLFVNVGYNLRPMELQAAFGLVQLKRLESFNDSRRANAEYLLSAMSGLSDHLEFVTEQRGGRSTWFGFTVMAESGDVRRRLSAHLEARGVATRPIVAGNLAVQPAFRDNPHRTVGHLAGATQVGERGLFVGNHPNLSRAQLDHIVESFTSFFVDPR</sequence>
<dbReference type="Pfam" id="PF01041">
    <property type="entry name" value="DegT_DnrJ_EryC1"/>
    <property type="match status" value="1"/>
</dbReference>
<dbReference type="InterPro" id="IPR000653">
    <property type="entry name" value="DegT/StrS_aminotransferase"/>
</dbReference>
<dbReference type="InterPro" id="IPR015422">
    <property type="entry name" value="PyrdxlP-dep_Trfase_small"/>
</dbReference>
<dbReference type="EMBL" id="BMNZ01000012">
    <property type="protein sequence ID" value="GGN09660.1"/>
    <property type="molecule type" value="Genomic_DNA"/>
</dbReference>
<comment type="cofactor">
    <cofactor evidence="1">
        <name>pyridoxal 5'-phosphate</name>
        <dbReference type="ChEBI" id="CHEBI:597326"/>
    </cofactor>
</comment>
<dbReference type="PIRSF" id="PIRSF000390">
    <property type="entry name" value="PLP_StrS"/>
    <property type="match status" value="1"/>
</dbReference>
<gene>
    <name evidence="3" type="primary">ddhC</name>
    <name evidence="3" type="ORF">GCM10009721_41950</name>
</gene>
<accession>A0ABQ2IGL8</accession>
<evidence type="ECO:0000313" key="3">
    <source>
        <dbReference type="EMBL" id="GGN09660.1"/>
    </source>
</evidence>
<evidence type="ECO:0000313" key="4">
    <source>
        <dbReference type="Proteomes" id="UP000623461"/>
    </source>
</evidence>